<name>X0SCM5_9ZZZZ</name>
<protein>
    <submittedName>
        <fullName evidence="1">Uncharacterized protein</fullName>
    </submittedName>
</protein>
<accession>X0SCM5</accession>
<sequence>DRYGDPPLKVEFNTGLDALLTELGDKISVTDSDADMADIILDMFQFKKDFVAAPKKVGIIAANDTTTGRNWMFWGSTADEGDGISPQASSYGSANDTDKQYGYWGDTTSPTTAPTYYFF</sequence>
<gene>
    <name evidence="1" type="ORF">S01H1_07977</name>
</gene>
<feature type="non-terminal residue" evidence="1">
    <location>
        <position position="1"/>
    </location>
</feature>
<comment type="caution">
    <text evidence="1">The sequence shown here is derived from an EMBL/GenBank/DDBJ whole genome shotgun (WGS) entry which is preliminary data.</text>
</comment>
<dbReference type="EMBL" id="BARS01004093">
    <property type="protein sequence ID" value="GAF72901.1"/>
    <property type="molecule type" value="Genomic_DNA"/>
</dbReference>
<evidence type="ECO:0000313" key="1">
    <source>
        <dbReference type="EMBL" id="GAF72901.1"/>
    </source>
</evidence>
<dbReference type="AlphaFoldDB" id="X0SCM5"/>
<proteinExistence type="predicted"/>
<organism evidence="1">
    <name type="scientific">marine sediment metagenome</name>
    <dbReference type="NCBI Taxonomy" id="412755"/>
    <lineage>
        <taxon>unclassified sequences</taxon>
        <taxon>metagenomes</taxon>
        <taxon>ecological metagenomes</taxon>
    </lineage>
</organism>
<reference evidence="1" key="1">
    <citation type="journal article" date="2014" name="Front. Microbiol.">
        <title>High frequency of phylogenetically diverse reductive dehalogenase-homologous genes in deep subseafloor sedimentary metagenomes.</title>
        <authorList>
            <person name="Kawai M."/>
            <person name="Futagami T."/>
            <person name="Toyoda A."/>
            <person name="Takaki Y."/>
            <person name="Nishi S."/>
            <person name="Hori S."/>
            <person name="Arai W."/>
            <person name="Tsubouchi T."/>
            <person name="Morono Y."/>
            <person name="Uchiyama I."/>
            <person name="Ito T."/>
            <person name="Fujiyama A."/>
            <person name="Inagaki F."/>
            <person name="Takami H."/>
        </authorList>
    </citation>
    <scope>NUCLEOTIDE SEQUENCE</scope>
    <source>
        <strain evidence="1">Expedition CK06-06</strain>
    </source>
</reference>